<keyword evidence="3" id="KW-1185">Reference proteome</keyword>
<dbReference type="InterPro" id="IPR011041">
    <property type="entry name" value="Quinoprot_gluc/sorb_DH_b-prop"/>
</dbReference>
<comment type="caution">
    <text evidence="2">The sequence shown here is derived from an EMBL/GenBank/DDBJ whole genome shotgun (WGS) entry which is preliminary data.</text>
</comment>
<dbReference type="InterPro" id="IPR011042">
    <property type="entry name" value="6-blade_b-propeller_TolB-like"/>
</dbReference>
<reference evidence="2 3" key="1">
    <citation type="journal article" date="2015" name="Stand. Genomic Sci.">
        <title>Genomic Encyclopedia of Bacterial and Archaeal Type Strains, Phase III: the genomes of soil and plant-associated and newly described type strains.</title>
        <authorList>
            <person name="Whitman W.B."/>
            <person name="Woyke T."/>
            <person name="Klenk H.P."/>
            <person name="Zhou Y."/>
            <person name="Lilburn T.G."/>
            <person name="Beck B.J."/>
            <person name="De Vos P."/>
            <person name="Vandamme P."/>
            <person name="Eisen J.A."/>
            <person name="Garrity G."/>
            <person name="Hugenholtz P."/>
            <person name="Kyrpides N.C."/>
        </authorList>
    </citation>
    <scope>NUCLEOTIDE SEQUENCE [LARGE SCALE GENOMIC DNA]</scope>
    <source>
        <strain evidence="2 3">VKM Ac-2541</strain>
    </source>
</reference>
<sequence>MVGADMLRLWSGTRTRKLVSAVVTVLLGATLITQIPATASTLPTGFRDTVVLSGLTNPTVLQFAADGRIFVGQKNGIIKVFQSLTDTNPVTVADLRVAVNDYWDRGLLGLAIPPNFPASPYVYVLYAYEAPIGGTAPTWNDACPTPPGPTTDGCLVSARLSRLQISGNVMTGPEQVLINDWCQQYPSHSVGTLLFGRDGYLYVSGGDGASFNNVDYGQYGATYAGDKANPCGDPPGAVGTALAPPGAEGGALRSQSVRRTDGPATLNGAVLRVDPATGAGVPGNPFYSSTDANARRIVAYGLRNPFRMTQRPGTDELWVGDVGWNTWEEINRVVAPTPAANFGWPCYEGASAQGGYQAAGLSQCASLYSTPGSVVAPYYAYNHSACVVTYTGCRTGGSSITGIAFYQGGSYPSSYNGALFFGDHSRNEIWAMLPGANGLPDPAQQVSFVGVDSTGGAAGHPVDLKIGPGGDLFYVDMENGSVHRITYTAANQPPTAALTATPTNGPVPLTVNFNGTASSDPEGRPLSYSWDLNGDGTFGDATGATASYTYTAAGTYNAGLRVTDDQGASDTKFVTITAGNTAPSAVIDTPASTLTWKVGDAISFSGHATDVQDGTVPASKLSWSLLMHHCVTPSDCHSHVLQTFDGVSGGSIAAPDHEYPCWLELQLTATDSGGLSSTVSRRLDPKTVVLTFRTNPGGLNLANMAVNEEPVATPFAMTVVVGSANSVSAPLTQVFNKSTYSFISWSDGGPANHTITAPTVNTTYTATYRKR</sequence>
<evidence type="ECO:0000313" key="3">
    <source>
        <dbReference type="Proteomes" id="UP000295573"/>
    </source>
</evidence>
<dbReference type="PANTHER" id="PTHR19328:SF13">
    <property type="entry name" value="HIPL1 PROTEIN"/>
    <property type="match status" value="1"/>
</dbReference>
<name>A0A4R2IL51_9ACTN</name>
<dbReference type="InterPro" id="IPR022409">
    <property type="entry name" value="PKD/Chitinase_dom"/>
</dbReference>
<dbReference type="Proteomes" id="UP000295573">
    <property type="component" value="Unassembled WGS sequence"/>
</dbReference>
<dbReference type="InterPro" id="IPR035986">
    <property type="entry name" value="PKD_dom_sf"/>
</dbReference>
<feature type="domain" description="PKD" evidence="1">
    <location>
        <begin position="494"/>
        <end position="578"/>
    </location>
</feature>
<dbReference type="SUPFAM" id="SSF50952">
    <property type="entry name" value="Soluble quinoprotein glucose dehydrogenase"/>
    <property type="match status" value="1"/>
</dbReference>
<gene>
    <name evidence="2" type="ORF">EV646_109221</name>
</gene>
<dbReference type="PANTHER" id="PTHR19328">
    <property type="entry name" value="HEDGEHOG-INTERACTING PROTEIN"/>
    <property type="match status" value="1"/>
</dbReference>
<dbReference type="InterPro" id="IPR012938">
    <property type="entry name" value="Glc/Sorbosone_DH"/>
</dbReference>
<dbReference type="InterPro" id="IPR000601">
    <property type="entry name" value="PKD_dom"/>
</dbReference>
<dbReference type="EMBL" id="SLWR01000009">
    <property type="protein sequence ID" value="TCO45046.1"/>
    <property type="molecule type" value="Genomic_DNA"/>
</dbReference>
<dbReference type="Pfam" id="PF18911">
    <property type="entry name" value="PKD_4"/>
    <property type="match status" value="1"/>
</dbReference>
<proteinExistence type="predicted"/>
<dbReference type="AlphaFoldDB" id="A0A4R2IL51"/>
<dbReference type="Gene3D" id="2.60.40.10">
    <property type="entry name" value="Immunoglobulins"/>
    <property type="match status" value="1"/>
</dbReference>
<dbReference type="InterPro" id="IPR013783">
    <property type="entry name" value="Ig-like_fold"/>
</dbReference>
<dbReference type="GO" id="GO:0005975">
    <property type="term" value="P:carbohydrate metabolic process"/>
    <property type="evidence" value="ECO:0007669"/>
    <property type="project" value="UniProtKB-ARBA"/>
</dbReference>
<dbReference type="PROSITE" id="PS50093">
    <property type="entry name" value="PKD"/>
    <property type="match status" value="1"/>
</dbReference>
<dbReference type="CDD" id="cd00146">
    <property type="entry name" value="PKD"/>
    <property type="match status" value="1"/>
</dbReference>
<dbReference type="Pfam" id="PF07995">
    <property type="entry name" value="GSDH"/>
    <property type="match status" value="2"/>
</dbReference>
<dbReference type="SUPFAM" id="SSF49299">
    <property type="entry name" value="PKD domain"/>
    <property type="match status" value="1"/>
</dbReference>
<dbReference type="SMART" id="SM00089">
    <property type="entry name" value="PKD"/>
    <property type="match status" value="1"/>
</dbReference>
<evidence type="ECO:0000313" key="2">
    <source>
        <dbReference type="EMBL" id="TCO45046.1"/>
    </source>
</evidence>
<accession>A0A4R2IL51</accession>
<protein>
    <submittedName>
        <fullName evidence="2">Glucose/arabinose dehydrogenase</fullName>
    </submittedName>
</protein>
<evidence type="ECO:0000259" key="1">
    <source>
        <dbReference type="PROSITE" id="PS50093"/>
    </source>
</evidence>
<organism evidence="2 3">
    <name type="scientific">Kribbella antiqua</name>
    <dbReference type="NCBI Taxonomy" id="2512217"/>
    <lineage>
        <taxon>Bacteria</taxon>
        <taxon>Bacillati</taxon>
        <taxon>Actinomycetota</taxon>
        <taxon>Actinomycetes</taxon>
        <taxon>Propionibacteriales</taxon>
        <taxon>Kribbellaceae</taxon>
        <taxon>Kribbella</taxon>
    </lineage>
</organism>
<dbReference type="Gene3D" id="2.120.10.30">
    <property type="entry name" value="TolB, C-terminal domain"/>
    <property type="match status" value="1"/>
</dbReference>